<evidence type="ECO:0000313" key="2">
    <source>
        <dbReference type="Proteomes" id="UP000824533"/>
    </source>
</evidence>
<dbReference type="Proteomes" id="UP000824533">
    <property type="component" value="Linkage Group LG19"/>
</dbReference>
<sequence length="168" mass="18503">MFSVKVGVVTFLFLVFLATIETRIIRPPENQSSVSKATILEGKSTTQESNVRTLGGGTQDASGDDTASTTHIPKIEKSTIIKSQEHRSADDMAMMFHRKSDLNIEESDANILGTYDVLSSGRVRRIRRVTTSTTTILPDINNRAIIIGGYCPRGHTKRGGWCVPDDDY</sequence>
<comment type="caution">
    <text evidence="1">The sequence shown here is derived from an EMBL/GenBank/DDBJ whole genome shotgun (WGS) entry which is preliminary data.</text>
</comment>
<organism evidence="1 2">
    <name type="scientific">Dendrolimus kikuchii</name>
    <dbReference type="NCBI Taxonomy" id="765133"/>
    <lineage>
        <taxon>Eukaryota</taxon>
        <taxon>Metazoa</taxon>
        <taxon>Ecdysozoa</taxon>
        <taxon>Arthropoda</taxon>
        <taxon>Hexapoda</taxon>
        <taxon>Insecta</taxon>
        <taxon>Pterygota</taxon>
        <taxon>Neoptera</taxon>
        <taxon>Endopterygota</taxon>
        <taxon>Lepidoptera</taxon>
        <taxon>Glossata</taxon>
        <taxon>Ditrysia</taxon>
        <taxon>Bombycoidea</taxon>
        <taxon>Lasiocampidae</taxon>
        <taxon>Dendrolimus</taxon>
    </lineage>
</organism>
<accession>A0ACC1CPV1</accession>
<dbReference type="EMBL" id="CM034405">
    <property type="protein sequence ID" value="KAJ0173561.1"/>
    <property type="molecule type" value="Genomic_DNA"/>
</dbReference>
<keyword evidence="2" id="KW-1185">Reference proteome</keyword>
<reference evidence="1 2" key="1">
    <citation type="journal article" date="2021" name="Front. Genet.">
        <title>Chromosome-Level Genome Assembly Reveals Significant Gene Expansion in the Toll and IMD Signaling Pathways of Dendrolimus kikuchii.</title>
        <authorList>
            <person name="Zhou J."/>
            <person name="Wu P."/>
            <person name="Xiong Z."/>
            <person name="Liu N."/>
            <person name="Zhao N."/>
            <person name="Ji M."/>
            <person name="Qiu Y."/>
            <person name="Yang B."/>
        </authorList>
    </citation>
    <scope>NUCLEOTIDE SEQUENCE [LARGE SCALE GENOMIC DNA]</scope>
    <source>
        <strain evidence="1">Ann1</strain>
    </source>
</reference>
<evidence type="ECO:0000313" key="1">
    <source>
        <dbReference type="EMBL" id="KAJ0173561.1"/>
    </source>
</evidence>
<gene>
    <name evidence="1" type="ORF">K1T71_010710</name>
</gene>
<protein>
    <submittedName>
        <fullName evidence="1">Uncharacterized protein</fullName>
    </submittedName>
</protein>
<name>A0ACC1CPV1_9NEOP</name>
<proteinExistence type="predicted"/>